<feature type="compositionally biased region" description="Low complexity" evidence="1">
    <location>
        <begin position="131"/>
        <end position="155"/>
    </location>
</feature>
<gene>
    <name evidence="3" type="ORF">ODALV1_LOCUS19732</name>
</gene>
<dbReference type="PANTHER" id="PTHR24068">
    <property type="entry name" value="UBIQUITIN-CONJUGATING ENZYME E2"/>
    <property type="match status" value="1"/>
</dbReference>
<reference evidence="3 4" key="1">
    <citation type="submission" date="2024-08" db="EMBL/GenBank/DDBJ databases">
        <authorList>
            <person name="Cucini C."/>
            <person name="Frati F."/>
        </authorList>
    </citation>
    <scope>NUCLEOTIDE SEQUENCE [LARGE SCALE GENOMIC DNA]</scope>
</reference>
<evidence type="ECO:0000313" key="4">
    <source>
        <dbReference type="Proteomes" id="UP001642540"/>
    </source>
</evidence>
<evidence type="ECO:0000313" key="3">
    <source>
        <dbReference type="EMBL" id="CAL8122236.1"/>
    </source>
</evidence>
<feature type="region of interest" description="Disordered" evidence="1">
    <location>
        <begin position="125"/>
        <end position="208"/>
    </location>
</feature>
<feature type="compositionally biased region" description="Acidic residues" evidence="1">
    <location>
        <begin position="156"/>
        <end position="195"/>
    </location>
</feature>
<dbReference type="InterPro" id="IPR000608">
    <property type="entry name" value="UBC"/>
</dbReference>
<protein>
    <recommendedName>
        <fullName evidence="2">UBC core domain-containing protein</fullName>
    </recommendedName>
</protein>
<sequence length="411" mass="45665">MACLNTLKQEIRSVERVFHKTHERFQVISASVDELSCRFTCKVGKKHDITANITETYPHTPPVWFADTEDCSITGAVERLSSTTGVDNHVINQVGILVRALCKAQGLPEPTPELEKLSVALEMGSGDAKLGSPSNSTSNASGSASASTNGNGSSDAEMDIDYDFDEDCDDDDDDDEENNEEEDEEEDLHLELEDETANKNKEKEGLDSEHLATLERLKANQRQDYLQGTVTGSVQASDRLMKELRDIYRSVTFKNGIYSIDLINDSLYEWKIKLKGVDKDSPLYADLMTLKEREGKDFIELNMLFKENYPFEPPFVRVVHPLMSGGYVLLGGAICMELLTKQGWSSAYTIEAVIMQIAATFVKGKARIQFAGNKVSASSGQYSLARAQQSYKSLVQIHEKNGWYTPPKADG</sequence>
<feature type="compositionally biased region" description="Basic and acidic residues" evidence="1">
    <location>
        <begin position="196"/>
        <end position="208"/>
    </location>
</feature>
<dbReference type="CDD" id="cd23802">
    <property type="entry name" value="UBCc_UBE2Q"/>
    <property type="match status" value="1"/>
</dbReference>
<proteinExistence type="predicted"/>
<dbReference type="Pfam" id="PF00179">
    <property type="entry name" value="UQ_con"/>
    <property type="match status" value="1"/>
</dbReference>
<evidence type="ECO:0000256" key="1">
    <source>
        <dbReference type="SAM" id="MobiDB-lite"/>
    </source>
</evidence>
<accession>A0ABP1R7K8</accession>
<dbReference type="SUPFAM" id="SSF54495">
    <property type="entry name" value="UBC-like"/>
    <property type="match status" value="1"/>
</dbReference>
<feature type="domain" description="UBC core" evidence="2">
    <location>
        <begin position="235"/>
        <end position="404"/>
    </location>
</feature>
<dbReference type="PROSITE" id="PS50127">
    <property type="entry name" value="UBC_2"/>
    <property type="match status" value="1"/>
</dbReference>
<dbReference type="SMART" id="SM00212">
    <property type="entry name" value="UBCc"/>
    <property type="match status" value="1"/>
</dbReference>
<name>A0ABP1R7K8_9HEXA</name>
<keyword evidence="4" id="KW-1185">Reference proteome</keyword>
<organism evidence="3 4">
    <name type="scientific">Orchesella dallaii</name>
    <dbReference type="NCBI Taxonomy" id="48710"/>
    <lineage>
        <taxon>Eukaryota</taxon>
        <taxon>Metazoa</taxon>
        <taxon>Ecdysozoa</taxon>
        <taxon>Arthropoda</taxon>
        <taxon>Hexapoda</taxon>
        <taxon>Collembola</taxon>
        <taxon>Entomobryomorpha</taxon>
        <taxon>Entomobryoidea</taxon>
        <taxon>Orchesellidae</taxon>
        <taxon>Orchesellinae</taxon>
        <taxon>Orchesella</taxon>
    </lineage>
</organism>
<dbReference type="Gene3D" id="3.10.110.10">
    <property type="entry name" value="Ubiquitin Conjugating Enzyme"/>
    <property type="match status" value="1"/>
</dbReference>
<dbReference type="InterPro" id="IPR016135">
    <property type="entry name" value="UBQ-conjugating_enzyme/RWD"/>
</dbReference>
<evidence type="ECO:0000259" key="2">
    <source>
        <dbReference type="PROSITE" id="PS50127"/>
    </source>
</evidence>
<dbReference type="EMBL" id="CAXLJM020000067">
    <property type="protein sequence ID" value="CAL8122236.1"/>
    <property type="molecule type" value="Genomic_DNA"/>
</dbReference>
<dbReference type="Proteomes" id="UP001642540">
    <property type="component" value="Unassembled WGS sequence"/>
</dbReference>
<comment type="caution">
    <text evidence="3">The sequence shown here is derived from an EMBL/GenBank/DDBJ whole genome shotgun (WGS) entry which is preliminary data.</text>
</comment>